<dbReference type="Pfam" id="PF01520">
    <property type="entry name" value="Amidase_3"/>
    <property type="match status" value="1"/>
</dbReference>
<sequence>MPTIYLSPSTQQANLYVTGGSEEYHMNQLADRMEPYLRASGIGFTRNTPDMTAVSSIRQSNAGNYDLHLALHSNAAPEGRYGEVRGSEVYHYPGSVRGERAARDIAEGLRAIYPGTVSVKSTTRLGEVRQPKAPSVFIELAYHDNEDDANWITENMDAIAANIVESLTRYFGIPFITPQPVRAGVVRTGGGRLNLRDKPSTDAEIILKIPNGASVVVFSQWNDWYVIQYGGKIGYANARYVEIE</sequence>
<dbReference type="Pfam" id="PF08239">
    <property type="entry name" value="SH3_3"/>
    <property type="match status" value="1"/>
</dbReference>
<dbReference type="AlphaFoldDB" id="A0A9D1DX99"/>
<accession>A0A9D1DX99</accession>
<reference evidence="4" key="1">
    <citation type="submission" date="2020-10" db="EMBL/GenBank/DDBJ databases">
        <authorList>
            <person name="Gilroy R."/>
        </authorList>
    </citation>
    <scope>NUCLEOTIDE SEQUENCE</scope>
    <source>
        <strain evidence="4">CHK189-12415</strain>
    </source>
</reference>
<dbReference type="GO" id="GO:0008745">
    <property type="term" value="F:N-acetylmuramoyl-L-alanine amidase activity"/>
    <property type="evidence" value="ECO:0007669"/>
    <property type="project" value="InterPro"/>
</dbReference>
<dbReference type="EMBL" id="DVHA01000100">
    <property type="protein sequence ID" value="HIR60529.1"/>
    <property type="molecule type" value="Genomic_DNA"/>
</dbReference>
<gene>
    <name evidence="4" type="ORF">IAB37_03010</name>
</gene>
<evidence type="ECO:0000259" key="3">
    <source>
        <dbReference type="PROSITE" id="PS51781"/>
    </source>
</evidence>
<dbReference type="GO" id="GO:0009253">
    <property type="term" value="P:peptidoglycan catabolic process"/>
    <property type="evidence" value="ECO:0007669"/>
    <property type="project" value="InterPro"/>
</dbReference>
<keyword evidence="2" id="KW-0961">Cell wall biogenesis/degradation</keyword>
<dbReference type="CDD" id="cd02696">
    <property type="entry name" value="MurNAc-LAA"/>
    <property type="match status" value="1"/>
</dbReference>
<dbReference type="Gene3D" id="2.30.30.40">
    <property type="entry name" value="SH3 Domains"/>
    <property type="match status" value="1"/>
</dbReference>
<dbReference type="SMART" id="SM00646">
    <property type="entry name" value="Ami_3"/>
    <property type="match status" value="1"/>
</dbReference>
<dbReference type="SMART" id="SM00287">
    <property type="entry name" value="SH3b"/>
    <property type="match status" value="1"/>
</dbReference>
<dbReference type="PROSITE" id="PS51781">
    <property type="entry name" value="SH3B"/>
    <property type="match status" value="1"/>
</dbReference>
<evidence type="ECO:0000313" key="5">
    <source>
        <dbReference type="Proteomes" id="UP000824241"/>
    </source>
</evidence>
<protein>
    <submittedName>
        <fullName evidence="4">N-acetylmuramoyl-L-alanine amidase</fullName>
    </submittedName>
</protein>
<dbReference type="SUPFAM" id="SSF53187">
    <property type="entry name" value="Zn-dependent exopeptidases"/>
    <property type="match status" value="1"/>
</dbReference>
<organism evidence="4 5">
    <name type="scientific">Candidatus Faecivivens stercoravium</name>
    <dbReference type="NCBI Taxonomy" id="2840803"/>
    <lineage>
        <taxon>Bacteria</taxon>
        <taxon>Bacillati</taxon>
        <taxon>Bacillota</taxon>
        <taxon>Clostridia</taxon>
        <taxon>Eubacteriales</taxon>
        <taxon>Oscillospiraceae</taxon>
        <taxon>Oscillospiraceae incertae sedis</taxon>
        <taxon>Candidatus Faecivivens</taxon>
    </lineage>
</organism>
<feature type="domain" description="SH3b" evidence="3">
    <location>
        <begin position="183"/>
        <end position="244"/>
    </location>
</feature>
<proteinExistence type="predicted"/>
<dbReference type="Proteomes" id="UP000824241">
    <property type="component" value="Unassembled WGS sequence"/>
</dbReference>
<dbReference type="GO" id="GO:0071555">
    <property type="term" value="P:cell wall organization"/>
    <property type="evidence" value="ECO:0007669"/>
    <property type="project" value="UniProtKB-KW"/>
</dbReference>
<comment type="caution">
    <text evidence="4">The sequence shown here is derived from an EMBL/GenBank/DDBJ whole genome shotgun (WGS) entry which is preliminary data.</text>
</comment>
<name>A0A9D1DX99_9FIRM</name>
<reference evidence="4" key="2">
    <citation type="journal article" date="2021" name="PeerJ">
        <title>Extensive microbial diversity within the chicken gut microbiome revealed by metagenomics and culture.</title>
        <authorList>
            <person name="Gilroy R."/>
            <person name="Ravi A."/>
            <person name="Getino M."/>
            <person name="Pursley I."/>
            <person name="Horton D.L."/>
            <person name="Alikhan N.F."/>
            <person name="Baker D."/>
            <person name="Gharbi K."/>
            <person name="Hall N."/>
            <person name="Watson M."/>
            <person name="Adriaenssens E.M."/>
            <person name="Foster-Nyarko E."/>
            <person name="Jarju S."/>
            <person name="Secka A."/>
            <person name="Antonio M."/>
            <person name="Oren A."/>
            <person name="Chaudhuri R.R."/>
            <person name="La Ragione R."/>
            <person name="Hildebrand F."/>
            <person name="Pallen M.J."/>
        </authorList>
    </citation>
    <scope>NUCLEOTIDE SEQUENCE</scope>
    <source>
        <strain evidence="4">CHK189-12415</strain>
    </source>
</reference>
<evidence type="ECO:0000313" key="4">
    <source>
        <dbReference type="EMBL" id="HIR60529.1"/>
    </source>
</evidence>
<dbReference type="Gene3D" id="3.40.630.40">
    <property type="entry name" value="Zn-dependent exopeptidases"/>
    <property type="match status" value="1"/>
</dbReference>
<dbReference type="InterPro" id="IPR002508">
    <property type="entry name" value="MurNAc-LAA_cat"/>
</dbReference>
<evidence type="ECO:0000256" key="1">
    <source>
        <dbReference type="ARBA" id="ARBA00022801"/>
    </source>
</evidence>
<evidence type="ECO:0000256" key="2">
    <source>
        <dbReference type="ARBA" id="ARBA00023316"/>
    </source>
</evidence>
<dbReference type="InterPro" id="IPR003646">
    <property type="entry name" value="SH3-like_bac-type"/>
</dbReference>
<keyword evidence="1" id="KW-0378">Hydrolase</keyword>